<dbReference type="RefSeq" id="WP_004283005.1">
    <property type="nucleotide sequence ID" value="NZ_CAUJRG010000004.1"/>
</dbReference>
<sequence length="256" mass="28391">MTQNIQWTKPVCQLDSDGLYLGQTEADLDINARDGSYIIPGGCIDTAPPETRDGHAARWTGEAWEYIPDHRGQIAYRTADGQAVIVDAVGELSDGLTFEERPSLWHTWDGKKWMISEESKVEQLNQVKAVKLDEINGKAQEFVWQVSKAYEVPEFERQTWSMQAAEALAWEQNPSAPTPLLAQIAADRGCDLEGLRAKALQKAKQFAALSATVAGQRQAYADRLEQAQDVDKVEAISPVYHLPTHPVQASSDVDNL</sequence>
<gene>
    <name evidence="1" type="ORF">NCTC12742_00454</name>
</gene>
<dbReference type="Proteomes" id="UP000272771">
    <property type="component" value="Chromosome"/>
</dbReference>
<keyword evidence="2" id="KW-1185">Reference proteome</keyword>
<dbReference type="OrthoDB" id="8821413at2"/>
<evidence type="ECO:0000313" key="2">
    <source>
        <dbReference type="Proteomes" id="UP000272771"/>
    </source>
</evidence>
<dbReference type="STRING" id="28091.SAMEA3174300_00832"/>
<dbReference type="EMBL" id="LR134533">
    <property type="protein sequence ID" value="VEJ49969.1"/>
    <property type="molecule type" value="Genomic_DNA"/>
</dbReference>
<organism evidence="1 2">
    <name type="scientific">Neisseria weaveri</name>
    <dbReference type="NCBI Taxonomy" id="28091"/>
    <lineage>
        <taxon>Bacteria</taxon>
        <taxon>Pseudomonadati</taxon>
        <taxon>Pseudomonadota</taxon>
        <taxon>Betaproteobacteria</taxon>
        <taxon>Neisseriales</taxon>
        <taxon>Neisseriaceae</taxon>
        <taxon>Neisseria</taxon>
    </lineage>
</organism>
<evidence type="ECO:0000313" key="1">
    <source>
        <dbReference type="EMBL" id="VEJ49969.1"/>
    </source>
</evidence>
<protein>
    <submittedName>
        <fullName evidence="1">Putative phage fiber-spike protein</fullName>
    </submittedName>
</protein>
<reference evidence="1 2" key="1">
    <citation type="submission" date="2018-12" db="EMBL/GenBank/DDBJ databases">
        <authorList>
            <consortium name="Pathogen Informatics"/>
        </authorList>
    </citation>
    <scope>NUCLEOTIDE SEQUENCE [LARGE SCALE GENOMIC DNA]</scope>
    <source>
        <strain evidence="1 2">NCTC12742</strain>
    </source>
</reference>
<accession>A0A448VJJ0</accession>
<name>A0A448VJJ0_9NEIS</name>
<dbReference type="AlphaFoldDB" id="A0A448VJJ0"/>
<proteinExistence type="predicted"/>